<dbReference type="Proteomes" id="UP001597525">
    <property type="component" value="Unassembled WGS sequence"/>
</dbReference>
<keyword evidence="5 9" id="KW-0798">TonB box</keyword>
<sequence length="1098" mass="120444">MNRRKIAFLAASLFFSTALFAQTQLKGRVVDEKGVPIAGVTVTLKDGTATQSGTNGEFTITYKQAGPLRLSAVGYGQKEVDLSSQTTVEVILNADSEGLEEVVVTALGLSREKRSLGYAIQELKGTELTQTNQQNVLNSMSGKISGMQVTAASGAVGAGSRVVLRGNNSFGNNQPLFVIDGVPVSNFSTDVGSGGSVDYGTGIGDIDPNNIESVSVLKGANAAALYGQLAGNGVIIITTKNGKGATSPVISYSGGISFENPYILPRYQNSYGQGKYGEEYLWKLYQQGDLQLSDIGSSNSLNPTTYQEWAEQIGFRYVDGLGNGVNDGVDESWGPRLDAGLLLPQYNSPLDANGNRTATPWVSNPSNVRDFFQTGHTMDHSVSLSSAFGKGTSRLSLGNQKQAGTVPNTDQDRYTVSLNATQQLTDKLEVNAVMNYVRLENDNLIGQGYNSFNPMQSIGGWFGRQVNIKDLKANWDSEFENGFPYNWNNNFHDNPFFNTNNNTNSRYKDRLFGNVNASYNFHKWFKAMLRVGNDWSYEKRMALTYNKSNSTLTSMANRTWGGGKFRQSNYGLNELNADLILTGSGNIYPKLNLSYTVGGNYRDYKYSYDLMGADQLTVPNLFRIGNTKGSPVTDMSTQHLRSNSLFGQVSVGYDDALYLDLTARNDWNSTLPANNLSYFFPSASLSWIFSKSLNINPEILSFGKIRGSWASVGKGAGNAYYTQGTYVPNTAAFNGVSLYSISSILPPLNLLPERANSLEIGAELRFLNDRIGLDLTYYDKKSLDQIMQVDISGATGFGSLRLNAGEIQNRGIEAQLNLGILRNPEGLQWDMNVNWAKNTSVVNELYTDPNTQQALESFNITSAWSMTVDAIPGRPFGVMRGTAFQRDESGAILVGTDGLPKYTSSPQELGNITPDWVGGINNRFTYKDFRLSFLIDMRKGGDVFSVTQWFGLQSGVLEETVKGGIRENGMVLGQDYMSDERFVMENGQQNDIRVGARDYFQSLWGGRETGIIDGSFVKLRQIELGYDFPQHLFSNWKIVKRAGVSLFAHNVALLYTSKSNFAHIDPETGFGVGNDGVGIEQYQIPSNRSIGMKLNLTF</sequence>
<organism evidence="13 14">
    <name type="scientific">Sphingobacterium bambusae</name>
    <dbReference type="NCBI Taxonomy" id="662858"/>
    <lineage>
        <taxon>Bacteria</taxon>
        <taxon>Pseudomonadati</taxon>
        <taxon>Bacteroidota</taxon>
        <taxon>Sphingobacteriia</taxon>
        <taxon>Sphingobacteriales</taxon>
        <taxon>Sphingobacteriaceae</taxon>
        <taxon>Sphingobacterium</taxon>
    </lineage>
</organism>
<keyword evidence="14" id="KW-1185">Reference proteome</keyword>
<evidence type="ECO:0000256" key="4">
    <source>
        <dbReference type="ARBA" id="ARBA00022692"/>
    </source>
</evidence>
<keyword evidence="3 8" id="KW-1134">Transmembrane beta strand</keyword>
<feature type="domain" description="TonB-dependent receptor plug" evidence="12">
    <location>
        <begin position="113"/>
        <end position="234"/>
    </location>
</feature>
<comment type="caution">
    <text evidence="13">The sequence shown here is derived from an EMBL/GenBank/DDBJ whole genome shotgun (WGS) entry which is preliminary data.</text>
</comment>
<dbReference type="Gene3D" id="2.40.170.20">
    <property type="entry name" value="TonB-dependent receptor, beta-barrel domain"/>
    <property type="match status" value="1"/>
</dbReference>
<dbReference type="Pfam" id="PF07715">
    <property type="entry name" value="Plug"/>
    <property type="match status" value="1"/>
</dbReference>
<keyword evidence="7 8" id="KW-0998">Cell outer membrane</keyword>
<dbReference type="InterPro" id="IPR023997">
    <property type="entry name" value="TonB-dep_OMP_SusC/RagA_CS"/>
</dbReference>
<evidence type="ECO:0000259" key="12">
    <source>
        <dbReference type="Pfam" id="PF07715"/>
    </source>
</evidence>
<dbReference type="PROSITE" id="PS52016">
    <property type="entry name" value="TONB_DEPENDENT_REC_3"/>
    <property type="match status" value="1"/>
</dbReference>
<dbReference type="RefSeq" id="WP_320183129.1">
    <property type="nucleotide sequence ID" value="NZ_CP138332.1"/>
</dbReference>
<keyword evidence="10" id="KW-0732">Signal</keyword>
<dbReference type="InterPro" id="IPR023996">
    <property type="entry name" value="TonB-dep_OMP_SusC/RagA"/>
</dbReference>
<evidence type="ECO:0000313" key="14">
    <source>
        <dbReference type="Proteomes" id="UP001597525"/>
    </source>
</evidence>
<dbReference type="InterPro" id="IPR039426">
    <property type="entry name" value="TonB-dep_rcpt-like"/>
</dbReference>
<dbReference type="NCBIfam" id="TIGR04056">
    <property type="entry name" value="OMP_RagA_SusC"/>
    <property type="match status" value="1"/>
</dbReference>
<dbReference type="InterPro" id="IPR008969">
    <property type="entry name" value="CarboxyPept-like_regulatory"/>
</dbReference>
<protein>
    <submittedName>
        <fullName evidence="13">SusC/RagA family TonB-linked outer membrane protein</fullName>
    </submittedName>
</protein>
<dbReference type="SUPFAM" id="SSF56935">
    <property type="entry name" value="Porins"/>
    <property type="match status" value="1"/>
</dbReference>
<reference evidence="14" key="1">
    <citation type="journal article" date="2019" name="Int. J. Syst. Evol. Microbiol.">
        <title>The Global Catalogue of Microorganisms (GCM) 10K type strain sequencing project: providing services to taxonomists for standard genome sequencing and annotation.</title>
        <authorList>
            <consortium name="The Broad Institute Genomics Platform"/>
            <consortium name="The Broad Institute Genome Sequencing Center for Infectious Disease"/>
            <person name="Wu L."/>
            <person name="Ma J."/>
        </authorList>
    </citation>
    <scope>NUCLEOTIDE SEQUENCE [LARGE SCALE GENOMIC DNA]</scope>
    <source>
        <strain evidence="14">KCTC 22814</strain>
    </source>
</reference>
<comment type="subcellular location">
    <subcellularLocation>
        <location evidence="1 8">Cell outer membrane</location>
        <topology evidence="1 8">Multi-pass membrane protein</topology>
    </subcellularLocation>
</comment>
<name>A0ABW6BEA0_9SPHI</name>
<evidence type="ECO:0000313" key="13">
    <source>
        <dbReference type="EMBL" id="MFD2967853.1"/>
    </source>
</evidence>
<dbReference type="InterPro" id="IPR036942">
    <property type="entry name" value="Beta-barrel_TonB_sf"/>
</dbReference>
<dbReference type="Gene3D" id="2.170.130.10">
    <property type="entry name" value="TonB-dependent receptor, plug domain"/>
    <property type="match status" value="1"/>
</dbReference>
<dbReference type="Gene3D" id="2.60.40.1120">
    <property type="entry name" value="Carboxypeptidase-like, regulatory domain"/>
    <property type="match status" value="1"/>
</dbReference>
<feature type="signal peptide" evidence="10">
    <location>
        <begin position="1"/>
        <end position="21"/>
    </location>
</feature>
<evidence type="ECO:0000256" key="5">
    <source>
        <dbReference type="ARBA" id="ARBA00023077"/>
    </source>
</evidence>
<dbReference type="SUPFAM" id="SSF49464">
    <property type="entry name" value="Carboxypeptidase regulatory domain-like"/>
    <property type="match status" value="1"/>
</dbReference>
<gene>
    <name evidence="13" type="ORF">ACFS7Y_10660</name>
</gene>
<dbReference type="Pfam" id="PF00593">
    <property type="entry name" value="TonB_dep_Rec_b-barrel"/>
    <property type="match status" value="1"/>
</dbReference>
<dbReference type="EMBL" id="JBHUPB010000007">
    <property type="protein sequence ID" value="MFD2967853.1"/>
    <property type="molecule type" value="Genomic_DNA"/>
</dbReference>
<comment type="similarity">
    <text evidence="8 9">Belongs to the TonB-dependent receptor family.</text>
</comment>
<dbReference type="InterPro" id="IPR012910">
    <property type="entry name" value="Plug_dom"/>
</dbReference>
<keyword evidence="6 8" id="KW-0472">Membrane</keyword>
<evidence type="ECO:0000256" key="2">
    <source>
        <dbReference type="ARBA" id="ARBA00022448"/>
    </source>
</evidence>
<evidence type="ECO:0000256" key="9">
    <source>
        <dbReference type="RuleBase" id="RU003357"/>
    </source>
</evidence>
<evidence type="ECO:0000259" key="11">
    <source>
        <dbReference type="Pfam" id="PF00593"/>
    </source>
</evidence>
<feature type="domain" description="TonB-dependent receptor-like beta-barrel" evidence="11">
    <location>
        <begin position="475"/>
        <end position="838"/>
    </location>
</feature>
<keyword evidence="2 8" id="KW-0813">Transport</keyword>
<proteinExistence type="inferred from homology"/>
<dbReference type="InterPro" id="IPR000531">
    <property type="entry name" value="Beta-barrel_TonB"/>
</dbReference>
<evidence type="ECO:0000256" key="7">
    <source>
        <dbReference type="ARBA" id="ARBA00023237"/>
    </source>
</evidence>
<evidence type="ECO:0000256" key="6">
    <source>
        <dbReference type="ARBA" id="ARBA00023136"/>
    </source>
</evidence>
<evidence type="ECO:0000256" key="10">
    <source>
        <dbReference type="SAM" id="SignalP"/>
    </source>
</evidence>
<evidence type="ECO:0000256" key="8">
    <source>
        <dbReference type="PROSITE-ProRule" id="PRU01360"/>
    </source>
</evidence>
<keyword evidence="4 8" id="KW-0812">Transmembrane</keyword>
<accession>A0ABW6BEA0</accession>
<dbReference type="NCBIfam" id="TIGR04057">
    <property type="entry name" value="SusC_RagA_signa"/>
    <property type="match status" value="1"/>
</dbReference>
<feature type="chain" id="PRO_5046048124" evidence="10">
    <location>
        <begin position="22"/>
        <end position="1098"/>
    </location>
</feature>
<dbReference type="InterPro" id="IPR037066">
    <property type="entry name" value="Plug_dom_sf"/>
</dbReference>
<evidence type="ECO:0000256" key="3">
    <source>
        <dbReference type="ARBA" id="ARBA00022452"/>
    </source>
</evidence>
<dbReference type="Pfam" id="PF13715">
    <property type="entry name" value="CarbopepD_reg_2"/>
    <property type="match status" value="1"/>
</dbReference>
<evidence type="ECO:0000256" key="1">
    <source>
        <dbReference type="ARBA" id="ARBA00004571"/>
    </source>
</evidence>